<dbReference type="Pfam" id="PF19081">
    <property type="entry name" value="Ig_7"/>
    <property type="match status" value="1"/>
</dbReference>
<sequence>MKRVLIVASMLVMCACRLYAQTYTPVAVTGFNNDAVAETGTDALAVTTTGLDKQDKLLYTQGFAATNSLQAGIPDNGILSNGLRTYQLADYTANNCLYLSDGGAAVNSAAAGFLSLVTPAAYSKLSFLCFSTEQKSTLTITLHFTDGTAADAGTFTILDWFGGTNPIFNSYGRVARISAPPYNVEGLPSNDPRMYAIDITPACEDQPKLLESIQVDYISGTDVDPVNGGSRAVFLAVAGISYQPVALTAETTQATCGNANGSISLSVTSGLAPFSYEWSTTPAQTTATATDLAAGSYSCVVKDANGCPVSFSADVIEQSTILLKALAKPAAICTGSSTTIYAVPTGGRLVKYTWEPGALPDSSAIVTPAVTTMYRVTGEDANGCNVIDSVEITVTEKPEAPVISPLSICPDSTATLTISNAIPPFIYNWYTFPSGGSIAGTGSTYTTPGITDETTFYAEAVNNGCTSNRSAVTVTPFEVVAVPVIKADNITTSGVTFTWAPVPDATGYLVSVDNGPYVTPSSGSQGTSHEVSGLKQETVTIRVIALGALACQNSIPGEAVAKLKPGQIFIPNAFTPNGDGLNDYFRPEGTTISSILLRVFNQWGEMIYQTSDLKGWDGTYKGKMQPSGVYTYTVKVVLNNKEEIVRKGAINLLR</sequence>
<evidence type="ECO:0000259" key="2">
    <source>
        <dbReference type="Pfam" id="PF19081"/>
    </source>
</evidence>
<dbReference type="PROSITE" id="PS51257">
    <property type="entry name" value="PROKAR_LIPOPROTEIN"/>
    <property type="match status" value="1"/>
</dbReference>
<reference evidence="3 4" key="1">
    <citation type="submission" date="2019-12" db="EMBL/GenBank/DDBJ databases">
        <title>Chitinophaga sp. strain ysch24 (GDMCC 1.1355), whole genome shotgun sequence.</title>
        <authorList>
            <person name="Zhang X."/>
        </authorList>
    </citation>
    <scope>NUCLEOTIDE SEQUENCE [LARGE SCALE GENOMIC DNA]</scope>
    <source>
        <strain evidence="4">ysch24</strain>
    </source>
</reference>
<dbReference type="RefSeq" id="WP_157306844.1">
    <property type="nucleotide sequence ID" value="NZ_WRXN01000005.1"/>
</dbReference>
<feature type="domain" description="Ig-like" evidence="2">
    <location>
        <begin position="398"/>
        <end position="475"/>
    </location>
</feature>
<dbReference type="Pfam" id="PF13585">
    <property type="entry name" value="CHU_C"/>
    <property type="match status" value="1"/>
</dbReference>
<dbReference type="InterPro" id="IPR013783">
    <property type="entry name" value="Ig-like_fold"/>
</dbReference>
<dbReference type="Gene3D" id="2.60.40.10">
    <property type="entry name" value="Immunoglobulins"/>
    <property type="match status" value="1"/>
</dbReference>
<dbReference type="Pfam" id="PF13573">
    <property type="entry name" value="SprB"/>
    <property type="match status" value="1"/>
</dbReference>
<feature type="signal peptide" evidence="1">
    <location>
        <begin position="1"/>
        <end position="20"/>
    </location>
</feature>
<gene>
    <name evidence="3" type="ORF">GO493_14090</name>
</gene>
<name>A0A7K1U4W1_9BACT</name>
<accession>A0A7K1U4W1</accession>
<dbReference type="Gene3D" id="2.60.40.740">
    <property type="match status" value="1"/>
</dbReference>
<organism evidence="3 4">
    <name type="scientific">Chitinophaga tropicalis</name>
    <dbReference type="NCBI Taxonomy" id="2683588"/>
    <lineage>
        <taxon>Bacteria</taxon>
        <taxon>Pseudomonadati</taxon>
        <taxon>Bacteroidota</taxon>
        <taxon>Chitinophagia</taxon>
        <taxon>Chitinophagales</taxon>
        <taxon>Chitinophagaceae</taxon>
        <taxon>Chitinophaga</taxon>
    </lineage>
</organism>
<dbReference type="InterPro" id="IPR026341">
    <property type="entry name" value="T9SS_type_B"/>
</dbReference>
<dbReference type="InterPro" id="IPR044023">
    <property type="entry name" value="Ig_7"/>
</dbReference>
<keyword evidence="4" id="KW-1185">Reference proteome</keyword>
<comment type="caution">
    <text evidence="3">The sequence shown here is derived from an EMBL/GenBank/DDBJ whole genome shotgun (WGS) entry which is preliminary data.</text>
</comment>
<proteinExistence type="predicted"/>
<dbReference type="InterPro" id="IPR025667">
    <property type="entry name" value="SprB_repeat"/>
</dbReference>
<dbReference type="NCBIfam" id="TIGR04131">
    <property type="entry name" value="Bac_Flav_CTERM"/>
    <property type="match status" value="1"/>
</dbReference>
<evidence type="ECO:0000313" key="3">
    <source>
        <dbReference type="EMBL" id="MVT09397.1"/>
    </source>
</evidence>
<evidence type="ECO:0000313" key="4">
    <source>
        <dbReference type="Proteomes" id="UP000461730"/>
    </source>
</evidence>
<evidence type="ECO:0000256" key="1">
    <source>
        <dbReference type="SAM" id="SignalP"/>
    </source>
</evidence>
<dbReference type="AlphaFoldDB" id="A0A7K1U4W1"/>
<keyword evidence="1" id="KW-0732">Signal</keyword>
<protein>
    <submittedName>
        <fullName evidence="3">T9SS type B sorting domain-containing protein</fullName>
    </submittedName>
</protein>
<dbReference type="EMBL" id="WRXN01000005">
    <property type="protein sequence ID" value="MVT09397.1"/>
    <property type="molecule type" value="Genomic_DNA"/>
</dbReference>
<feature type="chain" id="PRO_5029449905" evidence="1">
    <location>
        <begin position="21"/>
        <end position="654"/>
    </location>
</feature>
<dbReference type="Proteomes" id="UP000461730">
    <property type="component" value="Unassembled WGS sequence"/>
</dbReference>